<gene>
    <name evidence="7" type="ORF">B0H17DRAFT_1086345</name>
</gene>
<feature type="region of interest" description="Disordered" evidence="4">
    <location>
        <begin position="100"/>
        <end position="177"/>
    </location>
</feature>
<feature type="domain" description="ZZ-type" evidence="5">
    <location>
        <begin position="6"/>
        <end position="46"/>
    </location>
</feature>
<keyword evidence="8" id="KW-1185">Reference proteome</keyword>
<evidence type="ECO:0000256" key="4">
    <source>
        <dbReference type="SAM" id="MobiDB-lite"/>
    </source>
</evidence>
<feature type="domain" description="DUF7514" evidence="6">
    <location>
        <begin position="185"/>
        <end position="369"/>
    </location>
</feature>
<dbReference type="Pfam" id="PF24355">
    <property type="entry name" value="DUF7514"/>
    <property type="match status" value="1"/>
</dbReference>
<proteinExistence type="predicted"/>
<dbReference type="InterPro" id="IPR043145">
    <property type="entry name" value="Znf_ZZ_sf"/>
</dbReference>
<name>A0AAD7CYR0_MYCRO</name>
<protein>
    <recommendedName>
        <fullName evidence="9">ZZ-type domain-containing protein</fullName>
    </recommendedName>
</protein>
<dbReference type="Pfam" id="PF00569">
    <property type="entry name" value="ZZ"/>
    <property type="match status" value="1"/>
</dbReference>
<dbReference type="InterPro" id="IPR055936">
    <property type="entry name" value="DUF7514"/>
</dbReference>
<dbReference type="Gene3D" id="3.30.60.90">
    <property type="match status" value="1"/>
</dbReference>
<feature type="compositionally biased region" description="Polar residues" evidence="4">
    <location>
        <begin position="137"/>
        <end position="155"/>
    </location>
</feature>
<comment type="caution">
    <text evidence="7">The sequence shown here is derived from an EMBL/GenBank/DDBJ whole genome shotgun (WGS) entry which is preliminary data.</text>
</comment>
<reference evidence="7" key="1">
    <citation type="submission" date="2023-03" db="EMBL/GenBank/DDBJ databases">
        <title>Massive genome expansion in bonnet fungi (Mycena s.s.) driven by repeated elements and novel gene families across ecological guilds.</title>
        <authorList>
            <consortium name="Lawrence Berkeley National Laboratory"/>
            <person name="Harder C.B."/>
            <person name="Miyauchi S."/>
            <person name="Viragh M."/>
            <person name="Kuo A."/>
            <person name="Thoen E."/>
            <person name="Andreopoulos B."/>
            <person name="Lu D."/>
            <person name="Skrede I."/>
            <person name="Drula E."/>
            <person name="Henrissat B."/>
            <person name="Morin E."/>
            <person name="Kohler A."/>
            <person name="Barry K."/>
            <person name="LaButti K."/>
            <person name="Morin E."/>
            <person name="Salamov A."/>
            <person name="Lipzen A."/>
            <person name="Mereny Z."/>
            <person name="Hegedus B."/>
            <person name="Baldrian P."/>
            <person name="Stursova M."/>
            <person name="Weitz H."/>
            <person name="Taylor A."/>
            <person name="Grigoriev I.V."/>
            <person name="Nagy L.G."/>
            <person name="Martin F."/>
            <person name="Kauserud H."/>
        </authorList>
    </citation>
    <scope>NUCLEOTIDE SEQUENCE</scope>
    <source>
        <strain evidence="7">CBHHK067</strain>
    </source>
</reference>
<evidence type="ECO:0000313" key="7">
    <source>
        <dbReference type="EMBL" id="KAJ7669749.1"/>
    </source>
</evidence>
<evidence type="ECO:0000256" key="1">
    <source>
        <dbReference type="ARBA" id="ARBA00022723"/>
    </source>
</evidence>
<keyword evidence="3" id="KW-0862">Zinc</keyword>
<evidence type="ECO:0000256" key="2">
    <source>
        <dbReference type="ARBA" id="ARBA00022771"/>
    </source>
</evidence>
<organism evidence="7 8">
    <name type="scientific">Mycena rosella</name>
    <name type="common">Pink bonnet</name>
    <name type="synonym">Agaricus rosellus</name>
    <dbReference type="NCBI Taxonomy" id="1033263"/>
    <lineage>
        <taxon>Eukaryota</taxon>
        <taxon>Fungi</taxon>
        <taxon>Dikarya</taxon>
        <taxon>Basidiomycota</taxon>
        <taxon>Agaricomycotina</taxon>
        <taxon>Agaricomycetes</taxon>
        <taxon>Agaricomycetidae</taxon>
        <taxon>Agaricales</taxon>
        <taxon>Marasmiineae</taxon>
        <taxon>Mycenaceae</taxon>
        <taxon>Mycena</taxon>
    </lineage>
</organism>
<evidence type="ECO:0000259" key="5">
    <source>
        <dbReference type="Pfam" id="PF00569"/>
    </source>
</evidence>
<feature type="compositionally biased region" description="Pro residues" evidence="4">
    <location>
        <begin position="167"/>
        <end position="177"/>
    </location>
</feature>
<accession>A0AAD7CYR0</accession>
<keyword evidence="2" id="KW-0863">Zinc-finger</keyword>
<evidence type="ECO:0000259" key="6">
    <source>
        <dbReference type="Pfam" id="PF24355"/>
    </source>
</evidence>
<dbReference type="SUPFAM" id="SSF57850">
    <property type="entry name" value="RING/U-box"/>
    <property type="match status" value="1"/>
</dbReference>
<sequence>MALTCFSCDGCSRSISSKDPRIRCIDCPDYDLCANCAVGERFSGGHIAAHGTLVFRVSGGGSQTAIASSTAIVYAGAGSLAAPPAASPVASPALSAYTPPVTVAESTPSPVPTPAASPPLPPPKRISMPPPLPARQQRPTSSASTLSAGGVSSYTMPPRDEAYSPAPTAPTPVQPPPSDVTGWGPFFLADLSPTPIFVHLMHTLFAYLDTGRTGFLVPEAYSHFLNDQGYVGEDNTCESRAPRPCRRQLNGYKGNANLIAGVGRSGKSKEQVADVALRRVFDLFSIEYTLRARSPNTPAGDGRMPLLTPAGFVEITSIEILCDPSAHWGNLSRVLRLYDLPALRAWGALPRTVLPEEADPRMLARVEKVTKFSREQGQRELAAARVKAQMQAIGEQNAIDLLDDRRYYYTYN</sequence>
<feature type="compositionally biased region" description="Pro residues" evidence="4">
    <location>
        <begin position="109"/>
        <end position="133"/>
    </location>
</feature>
<dbReference type="Proteomes" id="UP001221757">
    <property type="component" value="Unassembled WGS sequence"/>
</dbReference>
<evidence type="ECO:0008006" key="9">
    <source>
        <dbReference type="Google" id="ProtNLM"/>
    </source>
</evidence>
<dbReference type="AlphaFoldDB" id="A0AAD7CYR0"/>
<evidence type="ECO:0000256" key="3">
    <source>
        <dbReference type="ARBA" id="ARBA00022833"/>
    </source>
</evidence>
<dbReference type="InterPro" id="IPR000433">
    <property type="entry name" value="Znf_ZZ"/>
</dbReference>
<evidence type="ECO:0000313" key="8">
    <source>
        <dbReference type="Proteomes" id="UP001221757"/>
    </source>
</evidence>
<dbReference type="CDD" id="cd02249">
    <property type="entry name" value="ZZ"/>
    <property type="match status" value="1"/>
</dbReference>
<dbReference type="GO" id="GO:0008270">
    <property type="term" value="F:zinc ion binding"/>
    <property type="evidence" value="ECO:0007669"/>
    <property type="project" value="UniProtKB-KW"/>
</dbReference>
<keyword evidence="1" id="KW-0479">Metal-binding</keyword>
<dbReference type="EMBL" id="JARKIE010000184">
    <property type="protein sequence ID" value="KAJ7669749.1"/>
    <property type="molecule type" value="Genomic_DNA"/>
</dbReference>